<evidence type="ECO:0000313" key="9">
    <source>
        <dbReference type="EMBL" id="NBG88314.1"/>
    </source>
</evidence>
<sequence>MATLWKRVAFLAALIILWETVFRLGIWPDFMFPGPVQVIETLIRGFSEGNYVPALLNSLRRLFIGYVIAVILGTIIGVLMGRFKSLEETLGVVILPLQSVPSVVWLPLALLWFSMGEAAMIFVVVIGGLWNMIMSTTAGIKGVDPVLIQCGRNLGFGGGKIFTKVILPAAIPSMITGMRLAWAFCWRALMAAEIIGTGQGLGQVLMWGRDMGNMSTVMAVMFIIAATGMISDGFVFKRLENRIYQQWGLL</sequence>
<evidence type="ECO:0000313" key="10">
    <source>
        <dbReference type="Proteomes" id="UP000449710"/>
    </source>
</evidence>
<comment type="similarity">
    <text evidence="7">Belongs to the binding-protein-dependent transport system permease family.</text>
</comment>
<dbReference type="PANTHER" id="PTHR30151:SF0">
    <property type="entry name" value="ABC TRANSPORTER PERMEASE PROTEIN MJ0413-RELATED"/>
    <property type="match status" value="1"/>
</dbReference>
<keyword evidence="3" id="KW-1003">Cell membrane</keyword>
<evidence type="ECO:0000256" key="2">
    <source>
        <dbReference type="ARBA" id="ARBA00022448"/>
    </source>
</evidence>
<dbReference type="AlphaFoldDB" id="A0AA43XL79"/>
<evidence type="ECO:0000259" key="8">
    <source>
        <dbReference type="PROSITE" id="PS50928"/>
    </source>
</evidence>
<evidence type="ECO:0000256" key="1">
    <source>
        <dbReference type="ARBA" id="ARBA00004651"/>
    </source>
</evidence>
<gene>
    <name evidence="9" type="ORF">ISALK_07345</name>
</gene>
<evidence type="ECO:0000256" key="7">
    <source>
        <dbReference type="RuleBase" id="RU363032"/>
    </source>
</evidence>
<dbReference type="EMBL" id="SUMG01000007">
    <property type="protein sequence ID" value="NBG88314.1"/>
    <property type="molecule type" value="Genomic_DNA"/>
</dbReference>
<name>A0AA43XL79_9CLOT</name>
<keyword evidence="2 7" id="KW-0813">Transport</keyword>
<keyword evidence="10" id="KW-1185">Reference proteome</keyword>
<dbReference type="GO" id="GO:0005886">
    <property type="term" value="C:plasma membrane"/>
    <property type="evidence" value="ECO:0007669"/>
    <property type="project" value="UniProtKB-SubCell"/>
</dbReference>
<organism evidence="9 10">
    <name type="scientific">Isachenkonia alkalipeptolytica</name>
    <dbReference type="NCBI Taxonomy" id="2565777"/>
    <lineage>
        <taxon>Bacteria</taxon>
        <taxon>Bacillati</taxon>
        <taxon>Bacillota</taxon>
        <taxon>Clostridia</taxon>
        <taxon>Eubacteriales</taxon>
        <taxon>Clostridiaceae</taxon>
        <taxon>Isachenkonia</taxon>
    </lineage>
</organism>
<feature type="transmembrane region" description="Helical" evidence="7">
    <location>
        <begin position="161"/>
        <end position="182"/>
    </location>
</feature>
<feature type="transmembrane region" description="Helical" evidence="7">
    <location>
        <begin position="216"/>
        <end position="236"/>
    </location>
</feature>
<accession>A0AA43XL79</accession>
<dbReference type="GO" id="GO:0055085">
    <property type="term" value="P:transmembrane transport"/>
    <property type="evidence" value="ECO:0007669"/>
    <property type="project" value="InterPro"/>
</dbReference>
<dbReference type="SUPFAM" id="SSF161098">
    <property type="entry name" value="MetI-like"/>
    <property type="match status" value="1"/>
</dbReference>
<feature type="transmembrane region" description="Helical" evidence="7">
    <location>
        <begin position="119"/>
        <end position="140"/>
    </location>
</feature>
<evidence type="ECO:0000256" key="4">
    <source>
        <dbReference type="ARBA" id="ARBA00022692"/>
    </source>
</evidence>
<evidence type="ECO:0000256" key="6">
    <source>
        <dbReference type="ARBA" id="ARBA00023136"/>
    </source>
</evidence>
<protein>
    <submittedName>
        <fullName evidence="9">ABC transporter permease</fullName>
    </submittedName>
</protein>
<dbReference type="Proteomes" id="UP000449710">
    <property type="component" value="Unassembled WGS sequence"/>
</dbReference>
<keyword evidence="4 7" id="KW-0812">Transmembrane</keyword>
<evidence type="ECO:0000256" key="5">
    <source>
        <dbReference type="ARBA" id="ARBA00022989"/>
    </source>
</evidence>
<dbReference type="PANTHER" id="PTHR30151">
    <property type="entry name" value="ALKANE SULFONATE ABC TRANSPORTER-RELATED, MEMBRANE SUBUNIT"/>
    <property type="match status" value="1"/>
</dbReference>
<proteinExistence type="inferred from homology"/>
<dbReference type="InterPro" id="IPR000515">
    <property type="entry name" value="MetI-like"/>
</dbReference>
<dbReference type="PROSITE" id="PS50928">
    <property type="entry name" value="ABC_TM1"/>
    <property type="match status" value="1"/>
</dbReference>
<dbReference type="Gene3D" id="1.10.3720.10">
    <property type="entry name" value="MetI-like"/>
    <property type="match status" value="1"/>
</dbReference>
<keyword evidence="6 7" id="KW-0472">Membrane</keyword>
<feature type="domain" description="ABC transmembrane type-1" evidence="8">
    <location>
        <begin position="55"/>
        <end position="235"/>
    </location>
</feature>
<reference evidence="9 10" key="1">
    <citation type="submission" date="2019-04" db="EMBL/GenBank/DDBJ databases">
        <title>Isachenkonia alkalipeptolytica gen. nov. sp. nov. a new anaerobic, alkiliphilic organothrophic bacterium capable to reduce synthesized ferrihydrite isolated from a soda lake.</title>
        <authorList>
            <person name="Toshchakov S.V."/>
            <person name="Zavarzina D.G."/>
            <person name="Zhilina T.N."/>
            <person name="Kostrikina N.A."/>
            <person name="Kublanov I.V."/>
        </authorList>
    </citation>
    <scope>NUCLEOTIDE SEQUENCE [LARGE SCALE GENOMIC DNA]</scope>
    <source>
        <strain evidence="9 10">Z-1701</strain>
    </source>
</reference>
<comment type="caution">
    <text evidence="9">The sequence shown here is derived from an EMBL/GenBank/DDBJ whole genome shotgun (WGS) entry which is preliminary data.</text>
</comment>
<keyword evidence="5 7" id="KW-1133">Transmembrane helix</keyword>
<dbReference type="RefSeq" id="WP_160720746.1">
    <property type="nucleotide sequence ID" value="NZ_SUMG01000007.1"/>
</dbReference>
<feature type="transmembrane region" description="Helical" evidence="7">
    <location>
        <begin position="63"/>
        <end position="83"/>
    </location>
</feature>
<comment type="subcellular location">
    <subcellularLocation>
        <location evidence="1 7">Cell membrane</location>
        <topology evidence="1 7">Multi-pass membrane protein</topology>
    </subcellularLocation>
</comment>
<dbReference type="CDD" id="cd06261">
    <property type="entry name" value="TM_PBP2"/>
    <property type="match status" value="1"/>
</dbReference>
<dbReference type="InterPro" id="IPR035906">
    <property type="entry name" value="MetI-like_sf"/>
</dbReference>
<evidence type="ECO:0000256" key="3">
    <source>
        <dbReference type="ARBA" id="ARBA00022475"/>
    </source>
</evidence>
<feature type="transmembrane region" description="Helical" evidence="7">
    <location>
        <begin position="90"/>
        <end position="113"/>
    </location>
</feature>
<dbReference type="Pfam" id="PF00528">
    <property type="entry name" value="BPD_transp_1"/>
    <property type="match status" value="1"/>
</dbReference>